<name>A0A1M5ZM17_9CLOT</name>
<dbReference type="PANTHER" id="PTHR37298:SF1">
    <property type="entry name" value="UPF0111 PROTEIN YKAA"/>
    <property type="match status" value="1"/>
</dbReference>
<dbReference type="InterPro" id="IPR038078">
    <property type="entry name" value="PhoU-like_sf"/>
</dbReference>
<sequence length="207" mass="24264">MFNFSPKNDKFYDLFIEFTSIIEEASNELTLLSRNVEDAEDISLRLKDIEHKGDDLVHKILQELNNSFITPLDREDILLIVKRLDDVVDNIEDISGRYLMYDIKTSREKSYTIVDLINESCQKMRDLFIKLQNFKTDDSIYKVISELNLLETKGDYAYRDGMRELFTTEVNNIEIIVWKDLYEKLEKTLDSCETLANVVEGVVMKHA</sequence>
<evidence type="ECO:0008006" key="4">
    <source>
        <dbReference type="Google" id="ProtNLM"/>
    </source>
</evidence>
<evidence type="ECO:0000313" key="2">
    <source>
        <dbReference type="EMBL" id="SHI25221.1"/>
    </source>
</evidence>
<dbReference type="EMBL" id="FQXU01000009">
    <property type="protein sequence ID" value="SHI25221.1"/>
    <property type="molecule type" value="Genomic_DNA"/>
</dbReference>
<reference evidence="2 3" key="1">
    <citation type="submission" date="2016-11" db="EMBL/GenBank/DDBJ databases">
        <authorList>
            <person name="Jaros S."/>
            <person name="Januszkiewicz K."/>
            <person name="Wedrychowicz H."/>
        </authorList>
    </citation>
    <scope>NUCLEOTIDE SEQUENCE [LARGE SCALE GENOMIC DNA]</scope>
    <source>
        <strain evidence="2 3">DSM 6191</strain>
    </source>
</reference>
<organism evidence="2 3">
    <name type="scientific">Clostridium intestinale DSM 6191</name>
    <dbReference type="NCBI Taxonomy" id="1121320"/>
    <lineage>
        <taxon>Bacteria</taxon>
        <taxon>Bacillati</taxon>
        <taxon>Bacillota</taxon>
        <taxon>Clostridia</taxon>
        <taxon>Eubacteriales</taxon>
        <taxon>Clostridiaceae</taxon>
        <taxon>Clostridium</taxon>
    </lineage>
</organism>
<dbReference type="Gene3D" id="1.20.58.220">
    <property type="entry name" value="Phosphate transport system protein phou homolog 2, domain 2"/>
    <property type="match status" value="1"/>
</dbReference>
<evidence type="ECO:0000313" key="3">
    <source>
        <dbReference type="Proteomes" id="UP000184241"/>
    </source>
</evidence>
<gene>
    <name evidence="2" type="ORF">SAMN02745941_03132</name>
</gene>
<accession>A0A1M5ZM17</accession>
<dbReference type="Pfam" id="PF01865">
    <property type="entry name" value="PhoU_div"/>
    <property type="match status" value="1"/>
</dbReference>
<comment type="similarity">
    <text evidence="1">Belongs to the UPF0111 family.</text>
</comment>
<protein>
    <recommendedName>
        <fullName evidence="4">Phosphate transport regulator</fullName>
    </recommendedName>
</protein>
<dbReference type="RefSeq" id="WP_073020889.1">
    <property type="nucleotide sequence ID" value="NZ_FQXU01000009.1"/>
</dbReference>
<dbReference type="AlphaFoldDB" id="A0A1M5ZM17"/>
<dbReference type="InterPro" id="IPR052912">
    <property type="entry name" value="UPF0111_domain"/>
</dbReference>
<proteinExistence type="inferred from homology"/>
<dbReference type="InterPro" id="IPR018445">
    <property type="entry name" value="Put_Phosphate_transp_reg"/>
</dbReference>
<dbReference type="Proteomes" id="UP000184241">
    <property type="component" value="Unassembled WGS sequence"/>
</dbReference>
<dbReference type="PANTHER" id="PTHR37298">
    <property type="entry name" value="UPF0111 PROTEIN YKAA"/>
    <property type="match status" value="1"/>
</dbReference>
<evidence type="ECO:0000256" key="1">
    <source>
        <dbReference type="ARBA" id="ARBA00008591"/>
    </source>
</evidence>